<dbReference type="OrthoDB" id="2414509at2759"/>
<sequence length="218" mass="24699">MAKLLKDQEHQSQSSCQRSCCSAQSQSKSDEVEDQGKSFSPDNYKSAMTYLEDAKNYTALFRDGSKTSVGVKLMTKTQVFEVFATWLNQLNSGLLLNGRRLQQQINWWKKIHGPLYNLLKSKCPCFHRLDALFCDKANVTLLFEFDHLHPRIEPGDLLNNAEQDSNEASVSDEEDENEQLESILVPIPSPDKINGMLVPSLLGEAIGNFFLRFLSFES</sequence>
<dbReference type="PANTHER" id="PTHR33246:SF51">
    <property type="entry name" value="MYB_SANT-LIKE DOMAIN-CONTAINING PROTEIN"/>
    <property type="match status" value="1"/>
</dbReference>
<evidence type="ECO:0000313" key="2">
    <source>
        <dbReference type="EMBL" id="KNZ63074.1"/>
    </source>
</evidence>
<feature type="compositionally biased region" description="Low complexity" evidence="1">
    <location>
        <begin position="11"/>
        <end position="27"/>
    </location>
</feature>
<comment type="caution">
    <text evidence="2">The sequence shown here is derived from an EMBL/GenBank/DDBJ whole genome shotgun (WGS) entry which is preliminary data.</text>
</comment>
<evidence type="ECO:0000313" key="3">
    <source>
        <dbReference type="Proteomes" id="UP000037035"/>
    </source>
</evidence>
<dbReference type="AlphaFoldDB" id="A0A0L6VQW1"/>
<proteinExistence type="predicted"/>
<feature type="region of interest" description="Disordered" evidence="1">
    <location>
        <begin position="156"/>
        <end position="177"/>
    </location>
</feature>
<feature type="compositionally biased region" description="Basic and acidic residues" evidence="1">
    <location>
        <begin position="1"/>
        <end position="10"/>
    </location>
</feature>
<protein>
    <submittedName>
        <fullName evidence="2">Uncharacterized protein</fullName>
    </submittedName>
</protein>
<keyword evidence="3" id="KW-1185">Reference proteome</keyword>
<name>A0A0L6VQW1_9BASI</name>
<dbReference type="PANTHER" id="PTHR33246">
    <property type="entry name" value="CCHC-TYPE DOMAIN-CONTAINING PROTEIN"/>
    <property type="match status" value="1"/>
</dbReference>
<dbReference type="Proteomes" id="UP000037035">
    <property type="component" value="Unassembled WGS sequence"/>
</dbReference>
<feature type="region of interest" description="Disordered" evidence="1">
    <location>
        <begin position="1"/>
        <end position="40"/>
    </location>
</feature>
<dbReference type="VEuPathDB" id="FungiDB:VP01_1191g11"/>
<accession>A0A0L6VQW1</accession>
<feature type="compositionally biased region" description="Polar residues" evidence="1">
    <location>
        <begin position="160"/>
        <end position="169"/>
    </location>
</feature>
<organism evidence="2 3">
    <name type="scientific">Puccinia sorghi</name>
    <dbReference type="NCBI Taxonomy" id="27349"/>
    <lineage>
        <taxon>Eukaryota</taxon>
        <taxon>Fungi</taxon>
        <taxon>Dikarya</taxon>
        <taxon>Basidiomycota</taxon>
        <taxon>Pucciniomycotina</taxon>
        <taxon>Pucciniomycetes</taxon>
        <taxon>Pucciniales</taxon>
        <taxon>Pucciniaceae</taxon>
        <taxon>Puccinia</taxon>
    </lineage>
</organism>
<dbReference type="EMBL" id="LAVV01002132">
    <property type="protein sequence ID" value="KNZ63074.1"/>
    <property type="molecule type" value="Genomic_DNA"/>
</dbReference>
<gene>
    <name evidence="2" type="ORF">VP01_1191g11</name>
</gene>
<evidence type="ECO:0000256" key="1">
    <source>
        <dbReference type="SAM" id="MobiDB-lite"/>
    </source>
</evidence>
<reference evidence="2 3" key="1">
    <citation type="submission" date="2015-08" db="EMBL/GenBank/DDBJ databases">
        <title>Next Generation Sequencing and Analysis of the Genome of Puccinia sorghi L Schw, the Causal Agent of Maize Common Rust.</title>
        <authorList>
            <person name="Rochi L."/>
            <person name="Burguener G."/>
            <person name="Darino M."/>
            <person name="Turjanski A."/>
            <person name="Kreff E."/>
            <person name="Dieguez M.J."/>
            <person name="Sacco F."/>
        </authorList>
    </citation>
    <scope>NUCLEOTIDE SEQUENCE [LARGE SCALE GENOMIC DNA]</scope>
    <source>
        <strain evidence="2 3">RO10H11247</strain>
    </source>
</reference>